<proteinExistence type="predicted"/>
<protein>
    <submittedName>
        <fullName evidence="1">Uncharacterized protein</fullName>
    </submittedName>
</protein>
<sequence>MLKTYPVPGGRSHDALDCVLMLQPESTCASVALVTLTTHFMTSAVSSDATSSTHLRLGSLSLRICFLTIASKARSGVKSPVLKGHGVRCMLLWRCREKQG</sequence>
<name>A0A4Z2HYH1_9TELE</name>
<organism evidence="1 2">
    <name type="scientific">Liparis tanakae</name>
    <name type="common">Tanaka's snailfish</name>
    <dbReference type="NCBI Taxonomy" id="230148"/>
    <lineage>
        <taxon>Eukaryota</taxon>
        <taxon>Metazoa</taxon>
        <taxon>Chordata</taxon>
        <taxon>Craniata</taxon>
        <taxon>Vertebrata</taxon>
        <taxon>Euteleostomi</taxon>
        <taxon>Actinopterygii</taxon>
        <taxon>Neopterygii</taxon>
        <taxon>Teleostei</taxon>
        <taxon>Neoteleostei</taxon>
        <taxon>Acanthomorphata</taxon>
        <taxon>Eupercaria</taxon>
        <taxon>Perciformes</taxon>
        <taxon>Cottioidei</taxon>
        <taxon>Cottales</taxon>
        <taxon>Liparidae</taxon>
        <taxon>Liparis</taxon>
    </lineage>
</organism>
<accession>A0A4Z2HYH1</accession>
<evidence type="ECO:0000313" key="1">
    <source>
        <dbReference type="EMBL" id="TNN70365.1"/>
    </source>
</evidence>
<keyword evidence="2" id="KW-1185">Reference proteome</keyword>
<comment type="caution">
    <text evidence="1">The sequence shown here is derived from an EMBL/GenBank/DDBJ whole genome shotgun (WGS) entry which is preliminary data.</text>
</comment>
<reference evidence="1 2" key="1">
    <citation type="submission" date="2019-03" db="EMBL/GenBank/DDBJ databases">
        <title>First draft genome of Liparis tanakae, snailfish: a comprehensive survey of snailfish specific genes.</title>
        <authorList>
            <person name="Kim W."/>
            <person name="Song I."/>
            <person name="Jeong J.-H."/>
            <person name="Kim D."/>
            <person name="Kim S."/>
            <person name="Ryu S."/>
            <person name="Song J.Y."/>
            <person name="Lee S.K."/>
        </authorList>
    </citation>
    <scope>NUCLEOTIDE SEQUENCE [LARGE SCALE GENOMIC DNA]</scope>
    <source>
        <tissue evidence="1">Muscle</tissue>
    </source>
</reference>
<dbReference type="AlphaFoldDB" id="A0A4Z2HYH1"/>
<dbReference type="EMBL" id="SRLO01000164">
    <property type="protein sequence ID" value="TNN70365.1"/>
    <property type="molecule type" value="Genomic_DNA"/>
</dbReference>
<dbReference type="Proteomes" id="UP000314294">
    <property type="component" value="Unassembled WGS sequence"/>
</dbReference>
<evidence type="ECO:0000313" key="2">
    <source>
        <dbReference type="Proteomes" id="UP000314294"/>
    </source>
</evidence>
<gene>
    <name evidence="1" type="ORF">EYF80_019391</name>
</gene>